<gene>
    <name evidence="1" type="ORF">KFS80_25055</name>
</gene>
<dbReference type="EMBL" id="JAGYHF010000016">
    <property type="protein sequence ID" value="MBS4081566.1"/>
    <property type="molecule type" value="Genomic_DNA"/>
</dbReference>
<feature type="non-terminal residue" evidence="1">
    <location>
        <position position="1"/>
    </location>
</feature>
<dbReference type="RefSeq" id="WP_212546266.1">
    <property type="nucleotide sequence ID" value="NZ_JAGYHF010000016.1"/>
</dbReference>
<comment type="caution">
    <text evidence="1">The sequence shown here is derived from an EMBL/GenBank/DDBJ whole genome shotgun (WGS) entry which is preliminary data.</text>
</comment>
<protein>
    <submittedName>
        <fullName evidence="1">Uncharacterized protein</fullName>
    </submittedName>
</protein>
<evidence type="ECO:0000313" key="1">
    <source>
        <dbReference type="EMBL" id="MBS4081566.1"/>
    </source>
</evidence>
<keyword evidence="2" id="KW-1185">Reference proteome</keyword>
<dbReference type="Proteomes" id="UP000676035">
    <property type="component" value="Unassembled WGS sequence"/>
</dbReference>
<accession>A0ABS5N4R3</accession>
<proteinExistence type="predicted"/>
<sequence>LNSLNLKEFSVSTAPEVGRIIDVWDLPSTSIFIFLSHWSKKPANTKADPKGSAFVALLFYI</sequence>
<reference evidence="1 2" key="1">
    <citation type="submission" date="2021-04" db="EMBL/GenBank/DDBJ databases">
        <title>Pseudomonas rustica sp. nov. isolated from raw milk.</title>
        <authorList>
            <person name="Fiedler G."/>
            <person name="Gieschler S."/>
            <person name="Kabisch J."/>
            <person name="Grimmler C."/>
            <person name="Brinks E."/>
            <person name="Wagner N."/>
            <person name="Hetzer B."/>
            <person name="Franz C.M.A.P."/>
            <person name="Boehnlein C."/>
        </authorList>
    </citation>
    <scope>NUCLEOTIDE SEQUENCE [LARGE SCALE GENOMIC DNA]</scope>
    <source>
        <strain evidence="1 2">MBT-4</strain>
    </source>
</reference>
<name>A0ABS5N4R3_9PSED</name>
<evidence type="ECO:0000313" key="2">
    <source>
        <dbReference type="Proteomes" id="UP000676035"/>
    </source>
</evidence>
<organism evidence="1 2">
    <name type="scientific">Pseudomonas rustica</name>
    <dbReference type="NCBI Taxonomy" id="2827099"/>
    <lineage>
        <taxon>Bacteria</taxon>
        <taxon>Pseudomonadati</taxon>
        <taxon>Pseudomonadota</taxon>
        <taxon>Gammaproteobacteria</taxon>
        <taxon>Pseudomonadales</taxon>
        <taxon>Pseudomonadaceae</taxon>
        <taxon>Pseudomonas</taxon>
    </lineage>
</organism>